<dbReference type="Proteomes" id="UP001500416">
    <property type="component" value="Unassembled WGS sequence"/>
</dbReference>
<evidence type="ECO:0000313" key="2">
    <source>
        <dbReference type="EMBL" id="GAA0249258.1"/>
    </source>
</evidence>
<evidence type="ECO:0000313" key="3">
    <source>
        <dbReference type="Proteomes" id="UP001500416"/>
    </source>
</evidence>
<dbReference type="EMBL" id="BAAABU010000017">
    <property type="protein sequence ID" value="GAA0249258.1"/>
    <property type="molecule type" value="Genomic_DNA"/>
</dbReference>
<organism evidence="2 3">
    <name type="scientific">Saccharothrix mutabilis subsp. mutabilis</name>
    <dbReference type="NCBI Taxonomy" id="66855"/>
    <lineage>
        <taxon>Bacteria</taxon>
        <taxon>Bacillati</taxon>
        <taxon>Actinomycetota</taxon>
        <taxon>Actinomycetes</taxon>
        <taxon>Pseudonocardiales</taxon>
        <taxon>Pseudonocardiaceae</taxon>
        <taxon>Saccharothrix</taxon>
    </lineage>
</organism>
<dbReference type="SUPFAM" id="SSF160424">
    <property type="entry name" value="BH3703-like"/>
    <property type="match status" value="1"/>
</dbReference>
<dbReference type="InterPro" id="IPR036170">
    <property type="entry name" value="YezG-like_sf"/>
</dbReference>
<accession>A0ABN0UFY8</accession>
<keyword evidence="3" id="KW-1185">Reference proteome</keyword>
<evidence type="ECO:0000256" key="1">
    <source>
        <dbReference type="SAM" id="MobiDB-lite"/>
    </source>
</evidence>
<comment type="caution">
    <text evidence="2">The sequence shown here is derived from an EMBL/GenBank/DDBJ whole genome shotgun (WGS) entry which is preliminary data.</text>
</comment>
<proteinExistence type="predicted"/>
<feature type="region of interest" description="Disordered" evidence="1">
    <location>
        <begin position="1"/>
        <end position="22"/>
    </location>
</feature>
<feature type="compositionally biased region" description="Polar residues" evidence="1">
    <location>
        <begin position="1"/>
        <end position="11"/>
    </location>
</feature>
<name>A0ABN0UFY8_9PSEU</name>
<protein>
    <submittedName>
        <fullName evidence="2">Uncharacterized protein</fullName>
    </submittedName>
</protein>
<reference evidence="2 3" key="1">
    <citation type="journal article" date="2019" name="Int. J. Syst. Evol. Microbiol.">
        <title>The Global Catalogue of Microorganisms (GCM) 10K type strain sequencing project: providing services to taxonomists for standard genome sequencing and annotation.</title>
        <authorList>
            <consortium name="The Broad Institute Genomics Platform"/>
            <consortium name="The Broad Institute Genome Sequencing Center for Infectious Disease"/>
            <person name="Wu L."/>
            <person name="Ma J."/>
        </authorList>
    </citation>
    <scope>NUCLEOTIDE SEQUENCE [LARGE SCALE GENOMIC DNA]</scope>
    <source>
        <strain evidence="2 3">JCM 3380</strain>
    </source>
</reference>
<sequence length="160" mass="18437">MSPNRPDTPTSAPRHRREPREEGERLLHRVGFDLVAAAPEGWHRIDLKYWGNVHYGHSTLTVLRPGGQAVAVDLPPTVEPALRELRDLMYEPGAGTWFSLRYTVDPPQEYRVLFNFDRDPRWSPDLPVEAWANDQATYPRAPEHVPEWLRARLSDTSEGY</sequence>
<dbReference type="RefSeq" id="WP_343936974.1">
    <property type="nucleotide sequence ID" value="NZ_BAAABU010000017.1"/>
</dbReference>
<gene>
    <name evidence="2" type="ORF">GCM10010492_56570</name>
</gene>